<dbReference type="EMBL" id="LIUT01000001">
    <property type="protein sequence ID" value="KOR87827.1"/>
    <property type="molecule type" value="Genomic_DNA"/>
</dbReference>
<evidence type="ECO:0000313" key="2">
    <source>
        <dbReference type="Proteomes" id="UP000036932"/>
    </source>
</evidence>
<evidence type="ECO:0000313" key="1">
    <source>
        <dbReference type="EMBL" id="KOR87827.1"/>
    </source>
</evidence>
<accession>A0A0M1P0A5</accession>
<dbReference type="PATRIC" id="fig|1705565.3.peg.2000"/>
<dbReference type="Proteomes" id="UP000036932">
    <property type="component" value="Unassembled WGS sequence"/>
</dbReference>
<keyword evidence="2" id="KW-1185">Reference proteome</keyword>
<name>A0A0M1P0A5_9BACL</name>
<sequence>MLTKHDLSNFIIECIKQNDGKATVLEVSKYIWSNYEKELRSSGDLFYTWQYVYRWQATELRNKGILKKHDKSRYWELSETYFPNDNLIC</sequence>
<reference evidence="2" key="1">
    <citation type="submission" date="2015-08" db="EMBL/GenBank/DDBJ databases">
        <title>Genome sequencing project for genomic taxonomy and phylogenomics of Bacillus-like bacteria.</title>
        <authorList>
            <person name="Liu B."/>
            <person name="Wang J."/>
            <person name="Zhu Y."/>
            <person name="Liu G."/>
            <person name="Chen Q."/>
            <person name="Chen Z."/>
            <person name="Lan J."/>
            <person name="Che J."/>
            <person name="Ge C."/>
            <person name="Shi H."/>
            <person name="Pan Z."/>
            <person name="Liu X."/>
        </authorList>
    </citation>
    <scope>NUCLEOTIDE SEQUENCE [LARGE SCALE GENOMIC DNA]</scope>
    <source>
        <strain evidence="2">FJAT-22460</strain>
    </source>
</reference>
<organism evidence="1 2">
    <name type="scientific">Paenibacillus solani</name>
    <dbReference type="NCBI Taxonomy" id="1705565"/>
    <lineage>
        <taxon>Bacteria</taxon>
        <taxon>Bacillati</taxon>
        <taxon>Bacillota</taxon>
        <taxon>Bacilli</taxon>
        <taxon>Bacillales</taxon>
        <taxon>Paenibacillaceae</taxon>
        <taxon>Paenibacillus</taxon>
    </lineage>
</organism>
<comment type="caution">
    <text evidence="1">The sequence shown here is derived from an EMBL/GenBank/DDBJ whole genome shotgun (WGS) entry which is preliminary data.</text>
</comment>
<dbReference type="RefSeq" id="WP_054400883.1">
    <property type="nucleotide sequence ID" value="NZ_LIUT01000001.1"/>
</dbReference>
<dbReference type="AlphaFoldDB" id="A0A0M1P0A5"/>
<gene>
    <name evidence="1" type="ORF">AM231_00830</name>
</gene>
<proteinExistence type="predicted"/>
<evidence type="ECO:0008006" key="3">
    <source>
        <dbReference type="Google" id="ProtNLM"/>
    </source>
</evidence>
<protein>
    <recommendedName>
        <fullName evidence="3">Restriction system protein Mrr-like N-terminal domain-containing protein</fullName>
    </recommendedName>
</protein>